<evidence type="ECO:0000313" key="1">
    <source>
        <dbReference type="EMBL" id="KAI3751873.1"/>
    </source>
</evidence>
<gene>
    <name evidence="1" type="ORF">L2E82_22964</name>
</gene>
<organism evidence="1 2">
    <name type="scientific">Cichorium intybus</name>
    <name type="common">Chicory</name>
    <dbReference type="NCBI Taxonomy" id="13427"/>
    <lineage>
        <taxon>Eukaryota</taxon>
        <taxon>Viridiplantae</taxon>
        <taxon>Streptophyta</taxon>
        <taxon>Embryophyta</taxon>
        <taxon>Tracheophyta</taxon>
        <taxon>Spermatophyta</taxon>
        <taxon>Magnoliopsida</taxon>
        <taxon>eudicotyledons</taxon>
        <taxon>Gunneridae</taxon>
        <taxon>Pentapetalae</taxon>
        <taxon>asterids</taxon>
        <taxon>campanulids</taxon>
        <taxon>Asterales</taxon>
        <taxon>Asteraceae</taxon>
        <taxon>Cichorioideae</taxon>
        <taxon>Cichorieae</taxon>
        <taxon>Cichoriinae</taxon>
        <taxon>Cichorium</taxon>
    </lineage>
</organism>
<proteinExistence type="predicted"/>
<sequence>MITPRISPQLNPDLENPLKSDLKYRTAGAALYRLILPFLYRYTYTQDSWGGRREIKKEQQDLEKEIKCLGDAVTFDATSPFAAIGAGGGIGHPWETCLVMGSMVVAGQLAVTEEGEGNLW</sequence>
<keyword evidence="2" id="KW-1185">Reference proteome</keyword>
<evidence type="ECO:0000313" key="2">
    <source>
        <dbReference type="Proteomes" id="UP001055811"/>
    </source>
</evidence>
<comment type="caution">
    <text evidence="1">The sequence shown here is derived from an EMBL/GenBank/DDBJ whole genome shotgun (WGS) entry which is preliminary data.</text>
</comment>
<dbReference type="Proteomes" id="UP001055811">
    <property type="component" value="Linkage Group LG04"/>
</dbReference>
<reference evidence="2" key="1">
    <citation type="journal article" date="2022" name="Mol. Ecol. Resour.">
        <title>The genomes of chicory, endive, great burdock and yacon provide insights into Asteraceae palaeo-polyploidization history and plant inulin production.</title>
        <authorList>
            <person name="Fan W."/>
            <person name="Wang S."/>
            <person name="Wang H."/>
            <person name="Wang A."/>
            <person name="Jiang F."/>
            <person name="Liu H."/>
            <person name="Zhao H."/>
            <person name="Xu D."/>
            <person name="Zhang Y."/>
        </authorList>
    </citation>
    <scope>NUCLEOTIDE SEQUENCE [LARGE SCALE GENOMIC DNA]</scope>
    <source>
        <strain evidence="2">cv. Punajuju</strain>
    </source>
</reference>
<accession>A0ACB9DZL1</accession>
<reference evidence="1 2" key="2">
    <citation type="journal article" date="2022" name="Mol. Ecol. Resour.">
        <title>The genomes of chicory, endive, great burdock and yacon provide insights into Asteraceae paleo-polyploidization history and plant inulin production.</title>
        <authorList>
            <person name="Fan W."/>
            <person name="Wang S."/>
            <person name="Wang H."/>
            <person name="Wang A."/>
            <person name="Jiang F."/>
            <person name="Liu H."/>
            <person name="Zhao H."/>
            <person name="Xu D."/>
            <person name="Zhang Y."/>
        </authorList>
    </citation>
    <scope>NUCLEOTIDE SEQUENCE [LARGE SCALE GENOMIC DNA]</scope>
    <source>
        <strain evidence="2">cv. Punajuju</strain>
        <tissue evidence="1">Leaves</tissue>
    </source>
</reference>
<name>A0ACB9DZL1_CICIN</name>
<protein>
    <submittedName>
        <fullName evidence="1">Uncharacterized protein</fullName>
    </submittedName>
</protein>
<dbReference type="EMBL" id="CM042012">
    <property type="protein sequence ID" value="KAI3751873.1"/>
    <property type="molecule type" value="Genomic_DNA"/>
</dbReference>